<keyword evidence="8 12" id="KW-0518">Myosin</keyword>
<evidence type="ECO:0000256" key="10">
    <source>
        <dbReference type="ARBA" id="ARBA00023175"/>
    </source>
</evidence>
<evidence type="ECO:0000256" key="4">
    <source>
        <dbReference type="ARBA" id="ARBA00022676"/>
    </source>
</evidence>
<evidence type="ECO:0000256" key="11">
    <source>
        <dbReference type="ARBA" id="ARBA00023180"/>
    </source>
</evidence>
<comment type="similarity">
    <text evidence="12">Belongs to the TRAFAC class myosin-kinesin ATPase superfamily. Myosin family.</text>
</comment>
<dbReference type="EC" id="2.4.1.16" evidence="2"/>
<dbReference type="Gene3D" id="1.20.58.530">
    <property type="match status" value="1"/>
</dbReference>
<dbReference type="Gene3D" id="1.10.10.820">
    <property type="match status" value="1"/>
</dbReference>
<keyword evidence="10 12" id="KW-0505">Motor protein</keyword>
<dbReference type="OrthoDB" id="370884at2759"/>
<feature type="region of interest" description="Actin-binding" evidence="12">
    <location>
        <begin position="687"/>
        <end position="709"/>
    </location>
</feature>
<dbReference type="GO" id="GO:0003774">
    <property type="term" value="F:cytoskeletal motor activity"/>
    <property type="evidence" value="ECO:0007669"/>
    <property type="project" value="UniProtKB-UniRule"/>
</dbReference>
<dbReference type="GO" id="GO:0016459">
    <property type="term" value="C:myosin complex"/>
    <property type="evidence" value="ECO:0007669"/>
    <property type="project" value="UniProtKB-KW"/>
</dbReference>
<dbReference type="Pfam" id="PF08766">
    <property type="entry name" value="DEK_C"/>
    <property type="match status" value="1"/>
</dbReference>
<dbReference type="PROSITE" id="PS51456">
    <property type="entry name" value="MYOSIN_MOTOR"/>
    <property type="match status" value="1"/>
</dbReference>
<keyword evidence="6 14" id="KW-0812">Transmembrane</keyword>
<comment type="subcellular location">
    <subcellularLocation>
        <location evidence="1">Cell membrane</location>
        <topology evidence="1">Multi-pass membrane protein</topology>
    </subcellularLocation>
</comment>
<keyword evidence="7 14" id="KW-1133">Transmembrane helix</keyword>
<dbReference type="Proteomes" id="UP000320333">
    <property type="component" value="Unassembled WGS sequence"/>
</dbReference>
<keyword evidence="3" id="KW-1003">Cell membrane</keyword>
<evidence type="ECO:0000259" key="16">
    <source>
        <dbReference type="PROSITE" id="PS51998"/>
    </source>
</evidence>
<dbReference type="PROSITE" id="PS51998">
    <property type="entry name" value="DEK_C"/>
    <property type="match status" value="1"/>
</dbReference>
<feature type="compositionally biased region" description="Low complexity" evidence="13">
    <location>
        <begin position="1834"/>
        <end position="1866"/>
    </location>
</feature>
<dbReference type="PRINTS" id="PR00193">
    <property type="entry name" value="MYOSINHEAVY"/>
</dbReference>
<sequence length="1922" mass="211483">MSKLNPFSAAAVVESSAGTGAISTDDIAIAASSRSQTQTQATPDTLSATLRARSLAALPSTRIGSRALVAVRPLSAQVSASALSDTHAKAHAAWSRSLDKLHQKYSADAAPAPNVPAVSILDLSASAWWHLKRGAEDQSILLMGETATGKSESRRLITRHLCEISTIKPNSPSKKKKSKLVSSLLKLDTILAAFSRACSPANANASSGGSYLEYQFNKRAKIVGVKVIDLLMDRGRVTGASDHGCNFNVFYLLVEGASKEEKLQWQLGDSAHYHYLNVSGIRYTPPSSTDSGGYVDLGTLREALKSVGIGKRHQTQIFQLLAAILHLGNIAFVDDGNKADEPCTVKNSQQLSLVADLLGVHPAALEACLTYKTQVIRKDKISVFLDSKAASEQRDSLARALYSVVTSYLVEQINNSLCVTDESQWSNFIALVDLPGSFFGGNAVGGETGHALQRLLVNYANAKLEAFMVEQVFVIPKEVLKSEGLGAPPTLGLVKKGLVEALEADTGLLRAIDLECALGTKSGKLIDKLRERESALGSNSPHSSFINLAPQTTNTESKRVKHMFTVTHYVERATSSSGYRNGPEMQELLSLQYDARGFVESNTDILQSDFVTLVRGNTDSPGTSSPFLRGLFSDRMVATLTHAGDASTVVAAVERSRFPSLKRANSINKKEVIGVDSTVSQKFRTSLDGILETLSDTQSWFILHMKQTDDPANTKFDASTFSRQIKNLALVPLSQNPAILYSAAFRHAEFLTRFNPILVTLFGDFSGASTPRTQCEALYKGAEWDSSKAHVGASKIFLSERVWRQLEDGLCALEEAEKLESARQSEFGASEYGANETDFNGESVAGDFEDVESHFESEFGGPGGIAMGNMKKGVTDAHDSAEQGQLLPNRNTAGAKKAGGKGELVKKKLTRQRCCWLSCTWCLTWWIPSPFLKFCGNMRAEDRRMAWREKLALCIIIAFLNALILFFIIGIGLILCPIRNQLSKGQISAKNKLGQKPLVFMYGSYYNAQDMFSSHQTFSVSQSLLTQGYWEAQVFGQDVAQMFDKSQYWSTYCSGFNKPAAFQLFPDQLQAITTGQWYQHGRQAPTQDHIPLLGNAKGTVVWDPDSVSSYIASTKRMVIAYERAYDVSAFYSTAYKGQNFMGDYVRQLFDENSLKGTDTTKLWEYLKKNDFATWQNAMQCMDGLFYAGDVDHRNDLKCQIQNYILLAASAILVLVIGVKFLAALQFGGRRVPEDHDKFVICMVPCYTEGEGSLVKTIESLAALEYEDKHKLIFVVADGMIIGSGNDRPTPRIVLDILGVDPALDPDSKSFESLGEGSKQHNHGKVYSGLYESNGRVVPYIVVVKVGRPSERQRPGNRGKRDSQLILMRFLSRVHFNQPMNPLELEMYHHMKNVIGVDPSFYEFIFSVDADTEPMRDALNRLISHMARDSKIIGLCGETMLSNERESWVSMMQVYEYYISHNLAKAFESLFGSVTCLPGCFSIYRIRTPVKNIPLLIAPGVLQDYSENDVSTLHLKNLLYLGEDRYLTTLLMKHFPHMKTTFTNDAKCKTVGPAKFAVLLSQRRRWINSTVHNLMELLLLRNLCGVCCLDMRFVVFIDLFATFVQPATLAYIAYLVYAATSSPEQFSFPLISIVMIAAIYGFQIIIFVLKREWQHIGWMIVYLLCIPFSALYIPIYSFWHFDDFSWGNTRMVVEDGQTKEVDAEFEPYNPAEIVLQKWPDFEAQRLKQIEANPTRGITPVPTVAAAGISAYGVPSYGNGSAMYPAGVSGGYAGSAYGGTPVSAYGGMMPMQQGPVAGSAYGSVYGQPMGVPGAPGSVYGGGYAAPGFSPQMMMPGGQMMPGAPPQLQQQQQYAPSLLSSSTSRSQPSDEQILQQIRQILSTADLMTVTRKSVREELGRVFGVDLSGRKEYIHSCIDGVLKGEL</sequence>
<dbReference type="STRING" id="246404.A0A507FNI0"/>
<dbReference type="SUPFAM" id="SSF52540">
    <property type="entry name" value="P-loop containing nucleoside triphosphate hydrolases"/>
    <property type="match status" value="1"/>
</dbReference>
<feature type="domain" description="DEK-C" evidence="16">
    <location>
        <begin position="1864"/>
        <end position="1919"/>
    </location>
</feature>
<dbReference type="InterPro" id="IPR001609">
    <property type="entry name" value="Myosin_head_motor_dom-like"/>
</dbReference>
<dbReference type="InterPro" id="IPR004835">
    <property type="entry name" value="Chitin_synth"/>
</dbReference>
<dbReference type="InterPro" id="IPR027417">
    <property type="entry name" value="P-loop_NTPase"/>
</dbReference>
<name>A0A507FNI0_9FUNG</name>
<organism evidence="17 18">
    <name type="scientific">Chytriomyces confervae</name>
    <dbReference type="NCBI Taxonomy" id="246404"/>
    <lineage>
        <taxon>Eukaryota</taxon>
        <taxon>Fungi</taxon>
        <taxon>Fungi incertae sedis</taxon>
        <taxon>Chytridiomycota</taxon>
        <taxon>Chytridiomycota incertae sedis</taxon>
        <taxon>Chytridiomycetes</taxon>
        <taxon>Chytridiales</taxon>
        <taxon>Chytriomycetaceae</taxon>
        <taxon>Chytriomyces</taxon>
    </lineage>
</organism>
<gene>
    <name evidence="17" type="primary">CCO960</name>
    <name evidence="17" type="ORF">CcCBS67573_g00960</name>
</gene>
<dbReference type="SUPFAM" id="SSF53448">
    <property type="entry name" value="Nucleotide-diphospho-sugar transferases"/>
    <property type="match status" value="1"/>
</dbReference>
<keyword evidence="11" id="KW-0325">Glycoprotein</keyword>
<keyword evidence="5" id="KW-0808">Transferase</keyword>
<proteinExistence type="inferred from homology"/>
<dbReference type="SUPFAM" id="SSF109715">
    <property type="entry name" value="DEK C-terminal domain"/>
    <property type="match status" value="1"/>
</dbReference>
<feature type="region of interest" description="Disordered" evidence="13">
    <location>
        <begin position="1834"/>
        <end position="1868"/>
    </location>
</feature>
<evidence type="ECO:0000256" key="9">
    <source>
        <dbReference type="ARBA" id="ARBA00023136"/>
    </source>
</evidence>
<dbReference type="InterPro" id="IPR029044">
    <property type="entry name" value="Nucleotide-diphossugar_trans"/>
</dbReference>
<dbReference type="InterPro" id="IPR014876">
    <property type="entry name" value="DEK_C"/>
</dbReference>
<dbReference type="PANTHER" id="PTHR22914">
    <property type="entry name" value="CHITIN SYNTHASE"/>
    <property type="match status" value="1"/>
</dbReference>
<evidence type="ECO:0000256" key="13">
    <source>
        <dbReference type="SAM" id="MobiDB-lite"/>
    </source>
</evidence>
<evidence type="ECO:0000256" key="6">
    <source>
        <dbReference type="ARBA" id="ARBA00022692"/>
    </source>
</evidence>
<reference evidence="17 18" key="1">
    <citation type="journal article" date="2019" name="Sci. Rep.">
        <title>Comparative genomics of chytrid fungi reveal insights into the obligate biotrophic and pathogenic lifestyle of Synchytrium endobioticum.</title>
        <authorList>
            <person name="van de Vossenberg B.T.L.H."/>
            <person name="Warris S."/>
            <person name="Nguyen H.D.T."/>
            <person name="van Gent-Pelzer M.P.E."/>
            <person name="Joly D.L."/>
            <person name="van de Geest H.C."/>
            <person name="Bonants P.J.M."/>
            <person name="Smith D.S."/>
            <person name="Levesque C.A."/>
            <person name="van der Lee T.A.J."/>
        </authorList>
    </citation>
    <scope>NUCLEOTIDE SEQUENCE [LARGE SCALE GENOMIC DNA]</scope>
    <source>
        <strain evidence="17 18">CBS 675.73</strain>
    </source>
</reference>
<dbReference type="PANTHER" id="PTHR22914:SF13">
    <property type="entry name" value="CHITIN SYNTHASE"/>
    <property type="match status" value="1"/>
</dbReference>
<evidence type="ECO:0000256" key="3">
    <source>
        <dbReference type="ARBA" id="ARBA00022475"/>
    </source>
</evidence>
<dbReference type="SMART" id="SM00242">
    <property type="entry name" value="MYSc"/>
    <property type="match status" value="1"/>
</dbReference>
<feature type="transmembrane region" description="Helical" evidence="14">
    <location>
        <begin position="1598"/>
        <end position="1619"/>
    </location>
</feature>
<feature type="domain" description="Myosin motor" evidence="15">
    <location>
        <begin position="1"/>
        <end position="811"/>
    </location>
</feature>
<evidence type="ECO:0000256" key="12">
    <source>
        <dbReference type="PROSITE-ProRule" id="PRU00782"/>
    </source>
</evidence>
<dbReference type="InterPro" id="IPR036961">
    <property type="entry name" value="Kinesin_motor_dom_sf"/>
</dbReference>
<keyword evidence="12" id="KW-0547">Nucleotide-binding</keyword>
<keyword evidence="18" id="KW-1185">Reference proteome</keyword>
<evidence type="ECO:0000256" key="14">
    <source>
        <dbReference type="SAM" id="Phobius"/>
    </source>
</evidence>
<dbReference type="GO" id="GO:0006031">
    <property type="term" value="P:chitin biosynthetic process"/>
    <property type="evidence" value="ECO:0007669"/>
    <property type="project" value="TreeGrafter"/>
</dbReference>
<dbReference type="GO" id="GO:0004100">
    <property type="term" value="F:chitin synthase activity"/>
    <property type="evidence" value="ECO:0007669"/>
    <property type="project" value="UniProtKB-EC"/>
</dbReference>
<evidence type="ECO:0000313" key="18">
    <source>
        <dbReference type="Proteomes" id="UP000320333"/>
    </source>
</evidence>
<evidence type="ECO:0000256" key="7">
    <source>
        <dbReference type="ARBA" id="ARBA00022989"/>
    </source>
</evidence>
<dbReference type="EMBL" id="QEAP01000014">
    <property type="protein sequence ID" value="TPX77813.1"/>
    <property type="molecule type" value="Genomic_DNA"/>
</dbReference>
<evidence type="ECO:0000256" key="8">
    <source>
        <dbReference type="ARBA" id="ARBA00023123"/>
    </source>
</evidence>
<comment type="caution">
    <text evidence="17">The sequence shown here is derived from an EMBL/GenBank/DDBJ whole genome shotgun (WGS) entry which is preliminary data.</text>
</comment>
<accession>A0A507FNI0</accession>
<evidence type="ECO:0000256" key="5">
    <source>
        <dbReference type="ARBA" id="ARBA00022679"/>
    </source>
</evidence>
<evidence type="ECO:0000259" key="15">
    <source>
        <dbReference type="PROSITE" id="PS51456"/>
    </source>
</evidence>
<evidence type="ECO:0000313" key="17">
    <source>
        <dbReference type="EMBL" id="TPX77813.1"/>
    </source>
</evidence>
<dbReference type="GO" id="GO:0005524">
    <property type="term" value="F:ATP binding"/>
    <property type="evidence" value="ECO:0007669"/>
    <property type="project" value="UniProtKB-UniRule"/>
</dbReference>
<dbReference type="GO" id="GO:0003779">
    <property type="term" value="F:actin binding"/>
    <property type="evidence" value="ECO:0007669"/>
    <property type="project" value="UniProtKB-KW"/>
</dbReference>
<keyword evidence="4" id="KW-0328">Glycosyltransferase</keyword>
<dbReference type="Pfam" id="PF00063">
    <property type="entry name" value="Myosin_head"/>
    <property type="match status" value="1"/>
</dbReference>
<protein>
    <recommendedName>
        <fullName evidence="2">chitin synthase</fullName>
        <ecNumber evidence="2">2.4.1.16</ecNumber>
    </recommendedName>
</protein>
<feature type="transmembrane region" description="Helical" evidence="14">
    <location>
        <begin position="953"/>
        <end position="975"/>
    </location>
</feature>
<feature type="transmembrane region" description="Helical" evidence="14">
    <location>
        <begin position="1655"/>
        <end position="1678"/>
    </location>
</feature>
<feature type="transmembrane region" description="Helical" evidence="14">
    <location>
        <begin position="1203"/>
        <end position="1222"/>
    </location>
</feature>
<dbReference type="Gene3D" id="1.10.10.60">
    <property type="entry name" value="Homeodomain-like"/>
    <property type="match status" value="1"/>
</dbReference>
<dbReference type="Pfam" id="PF03142">
    <property type="entry name" value="Chitin_synth_2"/>
    <property type="match status" value="1"/>
</dbReference>
<evidence type="ECO:0000256" key="2">
    <source>
        <dbReference type="ARBA" id="ARBA00012543"/>
    </source>
</evidence>
<feature type="transmembrane region" description="Helical" evidence="14">
    <location>
        <begin position="1625"/>
        <end position="1648"/>
    </location>
</feature>
<dbReference type="GO" id="GO:0030428">
    <property type="term" value="C:cell septum"/>
    <property type="evidence" value="ECO:0007669"/>
    <property type="project" value="TreeGrafter"/>
</dbReference>
<keyword evidence="12" id="KW-0067">ATP-binding</keyword>
<dbReference type="Gene3D" id="1.20.120.720">
    <property type="entry name" value="Myosin VI head, motor domain, U50 subdomain"/>
    <property type="match status" value="1"/>
</dbReference>
<feature type="binding site" evidence="12">
    <location>
        <begin position="144"/>
        <end position="151"/>
    </location>
    <ligand>
        <name>ATP</name>
        <dbReference type="ChEBI" id="CHEBI:30616"/>
    </ligand>
</feature>
<keyword evidence="12" id="KW-0009">Actin-binding</keyword>
<evidence type="ECO:0000256" key="1">
    <source>
        <dbReference type="ARBA" id="ARBA00004651"/>
    </source>
</evidence>
<dbReference type="GO" id="GO:0005886">
    <property type="term" value="C:plasma membrane"/>
    <property type="evidence" value="ECO:0007669"/>
    <property type="project" value="UniProtKB-SubCell"/>
</dbReference>
<dbReference type="GO" id="GO:0031505">
    <property type="term" value="P:fungal-type cell wall organization"/>
    <property type="evidence" value="ECO:0007669"/>
    <property type="project" value="TreeGrafter"/>
</dbReference>
<dbReference type="Gene3D" id="3.40.850.10">
    <property type="entry name" value="Kinesin motor domain"/>
    <property type="match status" value="1"/>
</dbReference>
<keyword evidence="9 14" id="KW-0472">Membrane</keyword>